<evidence type="ECO:0000256" key="4">
    <source>
        <dbReference type="ARBA" id="ARBA00022692"/>
    </source>
</evidence>
<evidence type="ECO:0000256" key="3">
    <source>
        <dbReference type="ARBA" id="ARBA00022475"/>
    </source>
</evidence>
<dbReference type="InterPro" id="IPR050882">
    <property type="entry name" value="Prepilin_peptidase/N-MTase"/>
</dbReference>
<evidence type="ECO:0000256" key="7">
    <source>
        <dbReference type="SAM" id="Phobius"/>
    </source>
</evidence>
<dbReference type="Pfam" id="PF01478">
    <property type="entry name" value="Peptidase_A24"/>
    <property type="match status" value="1"/>
</dbReference>
<evidence type="ECO:0000313" key="11">
    <source>
        <dbReference type="Proteomes" id="UP000663623"/>
    </source>
</evidence>
<feature type="transmembrane region" description="Helical" evidence="7">
    <location>
        <begin position="195"/>
        <end position="218"/>
    </location>
</feature>
<evidence type="ECO:0000256" key="5">
    <source>
        <dbReference type="ARBA" id="ARBA00022989"/>
    </source>
</evidence>
<feature type="transmembrane region" description="Helical" evidence="7">
    <location>
        <begin position="114"/>
        <end position="135"/>
    </location>
</feature>
<comment type="similarity">
    <text evidence="2">Belongs to the peptidase A24 family.</text>
</comment>
<evidence type="ECO:0000256" key="6">
    <source>
        <dbReference type="ARBA" id="ARBA00023136"/>
    </source>
</evidence>
<evidence type="ECO:0000313" key="10">
    <source>
        <dbReference type="EMBL" id="BCS80720.1"/>
    </source>
</evidence>
<evidence type="ECO:0000259" key="9">
    <source>
        <dbReference type="Pfam" id="PF06750"/>
    </source>
</evidence>
<keyword evidence="11" id="KW-1185">Reference proteome</keyword>
<keyword evidence="4 7" id="KW-0812">Transmembrane</keyword>
<keyword evidence="3" id="KW-1003">Cell membrane</keyword>
<feature type="domain" description="Prepilin peptidase A24 N-terminal" evidence="9">
    <location>
        <begin position="2"/>
        <end position="60"/>
    </location>
</feature>
<protein>
    <submittedName>
        <fullName evidence="10">Prepilin peptidase</fullName>
    </submittedName>
</protein>
<proteinExistence type="inferred from homology"/>
<dbReference type="EMBL" id="AP024480">
    <property type="protein sequence ID" value="BCS80720.1"/>
    <property type="molecule type" value="Genomic_DNA"/>
</dbReference>
<dbReference type="Pfam" id="PF06750">
    <property type="entry name" value="A24_N_bact"/>
    <property type="match status" value="1"/>
</dbReference>
<dbReference type="Proteomes" id="UP000663623">
    <property type="component" value="Chromosome"/>
</dbReference>
<feature type="transmembrane region" description="Helical" evidence="7">
    <location>
        <begin position="67"/>
        <end position="83"/>
    </location>
</feature>
<dbReference type="PANTHER" id="PTHR30487">
    <property type="entry name" value="TYPE 4 PREPILIN-LIKE PROTEINS LEADER PEPTIDE-PROCESSING ENZYME"/>
    <property type="match status" value="1"/>
</dbReference>
<feature type="transmembrane region" description="Helical" evidence="7">
    <location>
        <begin position="164"/>
        <end position="183"/>
    </location>
</feature>
<keyword evidence="6 7" id="KW-0472">Membrane</keyword>
<name>A0ABM7NKV2_9FIRM</name>
<reference evidence="10 11" key="1">
    <citation type="submission" date="2021-02" db="EMBL/GenBank/DDBJ databases">
        <title>Nitrogen-fixing ability and nitrogen fixation related genes of thermophilic fermentative bacteria in the genus Caldicellulosiruptor.</title>
        <authorList>
            <person name="Chen Y."/>
            <person name="Nishihara A."/>
            <person name="Haruta S."/>
        </authorList>
    </citation>
    <scope>NUCLEOTIDE SEQUENCE [LARGE SCALE GENOMIC DNA]</scope>
    <source>
        <strain evidence="10 11">YA01</strain>
    </source>
</reference>
<sequence>MFPPSHCPKCKKRIKWYDLMPVISYIILRGRCRFCKEKISIRYPIVELLTAAGGLLCYHKYGFTTEMFVAFFIYCILLYISAVDIDTMEISTKSVLLLFAARCLQIFFERGVSIKTALSIFSGMIFSMLLILIIYILSKGRAMGFGDVLLIAAGGAGFTAGEAILANFLAFVLGAVFAAFVLVKKNKSLKSEVPFGPFISAALIVTILYGDTILKMYLEYIK</sequence>
<dbReference type="Gene3D" id="1.20.120.1220">
    <property type="match status" value="1"/>
</dbReference>
<evidence type="ECO:0000256" key="2">
    <source>
        <dbReference type="ARBA" id="ARBA00005801"/>
    </source>
</evidence>
<evidence type="ECO:0000259" key="8">
    <source>
        <dbReference type="Pfam" id="PF01478"/>
    </source>
</evidence>
<dbReference type="InterPro" id="IPR000045">
    <property type="entry name" value="Prepilin_IV_endopep_pep"/>
</dbReference>
<keyword evidence="5 7" id="KW-1133">Transmembrane helix</keyword>
<organism evidence="10 11">
    <name type="scientific">Caldicellulosiruptor diazotrophicus</name>
    <dbReference type="NCBI Taxonomy" id="2806205"/>
    <lineage>
        <taxon>Bacteria</taxon>
        <taxon>Bacillati</taxon>
        <taxon>Bacillota</taxon>
        <taxon>Bacillota incertae sedis</taxon>
        <taxon>Caldicellulosiruptorales</taxon>
        <taxon>Caldicellulosiruptoraceae</taxon>
        <taxon>Caldicellulosiruptor</taxon>
    </lineage>
</organism>
<gene>
    <name evidence="10" type="ORF">CaldiYA01_06800</name>
</gene>
<evidence type="ECO:0000256" key="1">
    <source>
        <dbReference type="ARBA" id="ARBA00004651"/>
    </source>
</evidence>
<comment type="subcellular location">
    <subcellularLocation>
        <location evidence="1">Cell membrane</location>
        <topology evidence="1">Multi-pass membrane protein</topology>
    </subcellularLocation>
</comment>
<accession>A0ABM7NKV2</accession>
<dbReference type="PANTHER" id="PTHR30487:SF0">
    <property type="entry name" value="PREPILIN LEADER PEPTIDASE_N-METHYLTRANSFERASE-RELATED"/>
    <property type="match status" value="1"/>
</dbReference>
<dbReference type="InterPro" id="IPR010627">
    <property type="entry name" value="Prepilin_pept_A24_N"/>
</dbReference>
<feature type="domain" description="Prepilin type IV endopeptidase peptidase" evidence="8">
    <location>
        <begin position="72"/>
        <end position="178"/>
    </location>
</feature>